<dbReference type="PROSITE" id="PS50835">
    <property type="entry name" value="IG_LIKE"/>
    <property type="match status" value="1"/>
</dbReference>
<dbReference type="VEuPathDB" id="VectorBase:HLOH_042977"/>
<keyword evidence="1" id="KW-0393">Immunoglobulin domain</keyword>
<comment type="caution">
    <text evidence="4">The sequence shown here is derived from an EMBL/GenBank/DDBJ whole genome shotgun (WGS) entry which is preliminary data.</text>
</comment>
<dbReference type="InterPro" id="IPR007110">
    <property type="entry name" value="Ig-like_dom"/>
</dbReference>
<organism evidence="4 5">
    <name type="scientific">Haemaphysalis longicornis</name>
    <name type="common">Bush tick</name>
    <dbReference type="NCBI Taxonomy" id="44386"/>
    <lineage>
        <taxon>Eukaryota</taxon>
        <taxon>Metazoa</taxon>
        <taxon>Ecdysozoa</taxon>
        <taxon>Arthropoda</taxon>
        <taxon>Chelicerata</taxon>
        <taxon>Arachnida</taxon>
        <taxon>Acari</taxon>
        <taxon>Parasitiformes</taxon>
        <taxon>Ixodida</taxon>
        <taxon>Ixodoidea</taxon>
        <taxon>Ixodidae</taxon>
        <taxon>Haemaphysalinae</taxon>
        <taxon>Haemaphysalis</taxon>
    </lineage>
</organism>
<dbReference type="GO" id="GO:0007411">
    <property type="term" value="P:axon guidance"/>
    <property type="evidence" value="ECO:0007669"/>
    <property type="project" value="TreeGrafter"/>
</dbReference>
<dbReference type="Gene3D" id="2.60.40.10">
    <property type="entry name" value="Immunoglobulins"/>
    <property type="match status" value="1"/>
</dbReference>
<proteinExistence type="predicted"/>
<accession>A0A9J6GEJ2</accession>
<gene>
    <name evidence="4" type="ORF">HPB48_023082</name>
</gene>
<reference evidence="4 5" key="1">
    <citation type="journal article" date="2020" name="Cell">
        <title>Large-Scale Comparative Analyses of Tick Genomes Elucidate Their Genetic Diversity and Vector Capacities.</title>
        <authorList>
            <consortium name="Tick Genome and Microbiome Consortium (TIGMIC)"/>
            <person name="Jia N."/>
            <person name="Wang J."/>
            <person name="Shi W."/>
            <person name="Du L."/>
            <person name="Sun Y."/>
            <person name="Zhan W."/>
            <person name="Jiang J.F."/>
            <person name="Wang Q."/>
            <person name="Zhang B."/>
            <person name="Ji P."/>
            <person name="Bell-Sakyi L."/>
            <person name="Cui X.M."/>
            <person name="Yuan T.T."/>
            <person name="Jiang B.G."/>
            <person name="Yang W.F."/>
            <person name="Lam T.T."/>
            <person name="Chang Q.C."/>
            <person name="Ding S.J."/>
            <person name="Wang X.J."/>
            <person name="Zhu J.G."/>
            <person name="Ruan X.D."/>
            <person name="Zhao L."/>
            <person name="Wei J.T."/>
            <person name="Ye R.Z."/>
            <person name="Que T.C."/>
            <person name="Du C.H."/>
            <person name="Zhou Y.H."/>
            <person name="Cheng J.X."/>
            <person name="Dai P.F."/>
            <person name="Guo W.B."/>
            <person name="Han X.H."/>
            <person name="Huang E.J."/>
            <person name="Li L.F."/>
            <person name="Wei W."/>
            <person name="Gao Y.C."/>
            <person name="Liu J.Z."/>
            <person name="Shao H.Z."/>
            <person name="Wang X."/>
            <person name="Wang C.C."/>
            <person name="Yang T.C."/>
            <person name="Huo Q.B."/>
            <person name="Li W."/>
            <person name="Chen H.Y."/>
            <person name="Chen S.E."/>
            <person name="Zhou L.G."/>
            <person name="Ni X.B."/>
            <person name="Tian J.H."/>
            <person name="Sheng Y."/>
            <person name="Liu T."/>
            <person name="Pan Y.S."/>
            <person name="Xia L.Y."/>
            <person name="Li J."/>
            <person name="Zhao F."/>
            <person name="Cao W.C."/>
        </authorList>
    </citation>
    <scope>NUCLEOTIDE SEQUENCE [LARGE SCALE GENOMIC DNA]</scope>
    <source>
        <strain evidence="4">HaeL-2018</strain>
    </source>
</reference>
<dbReference type="InterPro" id="IPR013098">
    <property type="entry name" value="Ig_I-set"/>
</dbReference>
<evidence type="ECO:0000313" key="4">
    <source>
        <dbReference type="EMBL" id="KAH9372888.1"/>
    </source>
</evidence>
<name>A0A9J6GEJ2_HAELO</name>
<evidence type="ECO:0000313" key="5">
    <source>
        <dbReference type="Proteomes" id="UP000821853"/>
    </source>
</evidence>
<dbReference type="GO" id="GO:0070593">
    <property type="term" value="P:dendrite self-avoidance"/>
    <property type="evidence" value="ECO:0007669"/>
    <property type="project" value="TreeGrafter"/>
</dbReference>
<dbReference type="GO" id="GO:0030424">
    <property type="term" value="C:axon"/>
    <property type="evidence" value="ECO:0007669"/>
    <property type="project" value="TreeGrafter"/>
</dbReference>
<feature type="domain" description="Ig-like" evidence="3">
    <location>
        <begin position="1"/>
        <end position="62"/>
    </location>
</feature>
<keyword evidence="5" id="KW-1185">Reference proteome</keyword>
<protein>
    <recommendedName>
        <fullName evidence="3">Ig-like domain-containing protein</fullName>
    </recommendedName>
</protein>
<dbReference type="SUPFAM" id="SSF48726">
    <property type="entry name" value="Immunoglobulin"/>
    <property type="match status" value="2"/>
</dbReference>
<feature type="region of interest" description="Disordered" evidence="2">
    <location>
        <begin position="1"/>
        <end position="26"/>
    </location>
</feature>
<dbReference type="GO" id="GO:0005886">
    <property type="term" value="C:plasma membrane"/>
    <property type="evidence" value="ECO:0007669"/>
    <property type="project" value="TreeGrafter"/>
</dbReference>
<dbReference type="AlphaFoldDB" id="A0A9J6GEJ2"/>
<dbReference type="GO" id="GO:0007156">
    <property type="term" value="P:homophilic cell adhesion via plasma membrane adhesion molecules"/>
    <property type="evidence" value="ECO:0007669"/>
    <property type="project" value="TreeGrafter"/>
</dbReference>
<dbReference type="Proteomes" id="UP000821853">
    <property type="component" value="Chromosome 4"/>
</dbReference>
<dbReference type="EMBL" id="JABSTR010000006">
    <property type="protein sequence ID" value="KAH9372888.1"/>
    <property type="molecule type" value="Genomic_DNA"/>
</dbReference>
<dbReference type="OMA" id="GWRDRES"/>
<evidence type="ECO:0000256" key="1">
    <source>
        <dbReference type="ARBA" id="ARBA00023319"/>
    </source>
</evidence>
<dbReference type="GO" id="GO:0098632">
    <property type="term" value="F:cell-cell adhesion mediator activity"/>
    <property type="evidence" value="ECO:0007669"/>
    <property type="project" value="TreeGrafter"/>
</dbReference>
<dbReference type="PANTHER" id="PTHR10075">
    <property type="entry name" value="BASIGIN RELATED"/>
    <property type="match status" value="1"/>
</dbReference>
<feature type="compositionally biased region" description="Basic residues" evidence="2">
    <location>
        <begin position="1"/>
        <end position="10"/>
    </location>
</feature>
<dbReference type="Pfam" id="PF07679">
    <property type="entry name" value="I-set"/>
    <property type="match status" value="1"/>
</dbReference>
<dbReference type="OrthoDB" id="6427562at2759"/>
<dbReference type="InterPro" id="IPR036179">
    <property type="entry name" value="Ig-like_dom_sf"/>
</dbReference>
<dbReference type="InterPro" id="IPR013783">
    <property type="entry name" value="Ig-like_fold"/>
</dbReference>
<evidence type="ECO:0000256" key="2">
    <source>
        <dbReference type="SAM" id="MobiDB-lite"/>
    </source>
</evidence>
<sequence length="122" mass="13089">MDSRHGRVHVRTVGSDSGSRGSGAAEVSSTLTISSVEAQDSGSYSCRASNCAGVVARTARVNVYGSVFIRAMTNLSALAGSTFTVQCPFGGYPFGHVYWEKGQWMGWRDRESNAARVNSLWC</sequence>
<evidence type="ECO:0000259" key="3">
    <source>
        <dbReference type="PROSITE" id="PS50835"/>
    </source>
</evidence>
<dbReference type="PANTHER" id="PTHR10075:SF100">
    <property type="entry name" value="FASCICLIN-2"/>
    <property type="match status" value="1"/>
</dbReference>
<feature type="compositionally biased region" description="Low complexity" evidence="2">
    <location>
        <begin position="14"/>
        <end position="23"/>
    </location>
</feature>